<comment type="pathway">
    <text evidence="1 6">Cell wall biogenesis; peptidoglycan biosynthesis.</text>
</comment>
<dbReference type="AlphaFoldDB" id="A0A6M6JIN3"/>
<dbReference type="InterPro" id="IPR005490">
    <property type="entry name" value="LD_TPept_cat_dom"/>
</dbReference>
<dbReference type="GO" id="GO:0016740">
    <property type="term" value="F:transferase activity"/>
    <property type="evidence" value="ECO:0007669"/>
    <property type="project" value="UniProtKB-KW"/>
</dbReference>
<dbReference type="PANTHER" id="PTHR30582">
    <property type="entry name" value="L,D-TRANSPEPTIDASE"/>
    <property type="match status" value="1"/>
</dbReference>
<dbReference type="GO" id="GO:0071972">
    <property type="term" value="F:peptidoglycan L,D-transpeptidase activity"/>
    <property type="evidence" value="ECO:0007669"/>
    <property type="project" value="TreeGrafter"/>
</dbReference>
<dbReference type="InterPro" id="IPR050979">
    <property type="entry name" value="LD-transpeptidase"/>
</dbReference>
<dbReference type="Pfam" id="PF03734">
    <property type="entry name" value="YkuD"/>
    <property type="match status" value="1"/>
</dbReference>
<evidence type="ECO:0000256" key="2">
    <source>
        <dbReference type="ARBA" id="ARBA00022679"/>
    </source>
</evidence>
<dbReference type="GO" id="GO:0005576">
    <property type="term" value="C:extracellular region"/>
    <property type="evidence" value="ECO:0007669"/>
    <property type="project" value="TreeGrafter"/>
</dbReference>
<sequence length="167" mass="17340">MGSFGVVGRRVSWRGRRGAVVLALVAATLVSAGSIAVAQEADPPVVPGTPCTATATACVDLVGLRAWLFQDGQVLRGPVPISIGTGGEDRTPAGRFQVEWKNKDHISGESGAPMPYAVFFAPGGIAFHEGNLQTKSAGCVRLARDEAAAFFDYLQVGDEVQVQGDAA</sequence>
<dbReference type="GO" id="GO:0071555">
    <property type="term" value="P:cell wall organization"/>
    <property type="evidence" value="ECO:0007669"/>
    <property type="project" value="UniProtKB-UniRule"/>
</dbReference>
<feature type="active site" description="Proton donor/acceptor" evidence="6">
    <location>
        <position position="128"/>
    </location>
</feature>
<keyword evidence="5 6" id="KW-0961">Cell wall biogenesis/degradation</keyword>
<organism evidence="8 9">
    <name type="scientific">Pseudonocardia broussonetiae</name>
    <dbReference type="NCBI Taxonomy" id="2736640"/>
    <lineage>
        <taxon>Bacteria</taxon>
        <taxon>Bacillati</taxon>
        <taxon>Actinomycetota</taxon>
        <taxon>Actinomycetes</taxon>
        <taxon>Pseudonocardiales</taxon>
        <taxon>Pseudonocardiaceae</taxon>
        <taxon>Pseudonocardia</taxon>
    </lineage>
</organism>
<evidence type="ECO:0000256" key="4">
    <source>
        <dbReference type="ARBA" id="ARBA00022984"/>
    </source>
</evidence>
<keyword evidence="9" id="KW-1185">Reference proteome</keyword>
<dbReference type="PANTHER" id="PTHR30582:SF33">
    <property type="entry name" value="EXPORTED PROTEIN"/>
    <property type="match status" value="1"/>
</dbReference>
<keyword evidence="2" id="KW-0808">Transferase</keyword>
<dbReference type="GO" id="GO:0018104">
    <property type="term" value="P:peptidoglycan-protein cross-linking"/>
    <property type="evidence" value="ECO:0007669"/>
    <property type="project" value="TreeGrafter"/>
</dbReference>
<evidence type="ECO:0000313" key="8">
    <source>
        <dbReference type="EMBL" id="QJY47878.1"/>
    </source>
</evidence>
<evidence type="ECO:0000256" key="6">
    <source>
        <dbReference type="PROSITE-ProRule" id="PRU01373"/>
    </source>
</evidence>
<feature type="active site" description="Nucleophile" evidence="6">
    <location>
        <position position="139"/>
    </location>
</feature>
<dbReference type="Proteomes" id="UP000505377">
    <property type="component" value="Chromosome"/>
</dbReference>
<proteinExistence type="predicted"/>
<dbReference type="SUPFAM" id="SSF141523">
    <property type="entry name" value="L,D-transpeptidase catalytic domain-like"/>
    <property type="match status" value="1"/>
</dbReference>
<accession>A0A6M6JIN3</accession>
<dbReference type="CDD" id="cd16913">
    <property type="entry name" value="YkuD_like"/>
    <property type="match status" value="1"/>
</dbReference>
<name>A0A6M6JIN3_9PSEU</name>
<dbReference type="KEGG" id="pbro:HOP40_20430"/>
<evidence type="ECO:0000256" key="5">
    <source>
        <dbReference type="ARBA" id="ARBA00023316"/>
    </source>
</evidence>
<reference evidence="8 9" key="1">
    <citation type="submission" date="2020-05" db="EMBL/GenBank/DDBJ databases">
        <authorList>
            <person name="Mo P."/>
        </authorList>
    </citation>
    <scope>NUCLEOTIDE SEQUENCE [LARGE SCALE GENOMIC DNA]</scope>
    <source>
        <strain evidence="8 9">Gen01</strain>
    </source>
</reference>
<dbReference type="UniPathway" id="UPA00219"/>
<dbReference type="Gene3D" id="2.40.440.10">
    <property type="entry name" value="L,D-transpeptidase catalytic domain-like"/>
    <property type="match status" value="1"/>
</dbReference>
<protein>
    <submittedName>
        <fullName evidence="8">L,D-transpeptidase</fullName>
    </submittedName>
</protein>
<dbReference type="EMBL" id="CP053564">
    <property type="protein sequence ID" value="QJY47878.1"/>
    <property type="molecule type" value="Genomic_DNA"/>
</dbReference>
<evidence type="ECO:0000259" key="7">
    <source>
        <dbReference type="PROSITE" id="PS52029"/>
    </source>
</evidence>
<dbReference type="InterPro" id="IPR038063">
    <property type="entry name" value="Transpep_catalytic_dom"/>
</dbReference>
<evidence type="ECO:0000313" key="9">
    <source>
        <dbReference type="Proteomes" id="UP000505377"/>
    </source>
</evidence>
<evidence type="ECO:0000256" key="3">
    <source>
        <dbReference type="ARBA" id="ARBA00022960"/>
    </source>
</evidence>
<dbReference type="GO" id="GO:0008360">
    <property type="term" value="P:regulation of cell shape"/>
    <property type="evidence" value="ECO:0007669"/>
    <property type="project" value="UniProtKB-UniRule"/>
</dbReference>
<feature type="domain" description="L,D-TPase catalytic" evidence="7">
    <location>
        <begin position="55"/>
        <end position="163"/>
    </location>
</feature>
<keyword evidence="4 6" id="KW-0573">Peptidoglycan synthesis</keyword>
<gene>
    <name evidence="8" type="ORF">HOP40_20430</name>
</gene>
<dbReference type="PROSITE" id="PS52029">
    <property type="entry name" value="LD_TPASE"/>
    <property type="match status" value="1"/>
</dbReference>
<keyword evidence="3 6" id="KW-0133">Cell shape</keyword>
<evidence type="ECO:0000256" key="1">
    <source>
        <dbReference type="ARBA" id="ARBA00004752"/>
    </source>
</evidence>